<dbReference type="RefSeq" id="WP_061504978.1">
    <property type="nucleotide sequence ID" value="NZ_CP014688.1"/>
</dbReference>
<dbReference type="EMBL" id="CP014688">
    <property type="protein sequence ID" value="AQT06389.1"/>
    <property type="molecule type" value="Genomic_DNA"/>
</dbReference>
<evidence type="ECO:0000313" key="3">
    <source>
        <dbReference type="EMBL" id="AQT06389.1"/>
    </source>
</evidence>
<feature type="domain" description="Transglycosylase SLT" evidence="2">
    <location>
        <begin position="44"/>
        <end position="163"/>
    </location>
</feature>
<sequence>MSSLLSTRLRRRIHFLSRSFAIAAGLTVLVPQNGRAEERPVTRECILKSADAFNVPYRIILTLLRTEGGRLGLEHRNNNGTYDLGPMQVNSRWMPEVAKLHFNGNQRDAWVAVRDWGCYNIMIGTWVFRRYVDEADGDLKEAVGLYNSHTPKPKRAYQYKFASHYAELFFNKVTAQSQGSGIPLQQGQHG</sequence>
<reference evidence="3 4" key="1">
    <citation type="submission" date="2016-03" db="EMBL/GenBank/DDBJ databases">
        <title>Acetic acid bacteria sequencing.</title>
        <authorList>
            <person name="Brandt J."/>
            <person name="Jakob F."/>
            <person name="Vogel R.F."/>
        </authorList>
    </citation>
    <scope>NUCLEOTIDE SEQUENCE [LARGE SCALE GENOMIC DNA]</scope>
    <source>
        <strain evidence="3 4">TMW2.1084</strain>
        <plasmid evidence="4">pac1084_1</plasmid>
    </source>
</reference>
<dbReference type="AlphaFoldDB" id="A0A1U9LJ52"/>
<dbReference type="SUPFAM" id="SSF53955">
    <property type="entry name" value="Lysozyme-like"/>
    <property type="match status" value="1"/>
</dbReference>
<keyword evidence="3" id="KW-0614">Plasmid</keyword>
<proteinExistence type="inferred from homology"/>
<evidence type="ECO:0000256" key="1">
    <source>
        <dbReference type="ARBA" id="ARBA00009387"/>
    </source>
</evidence>
<dbReference type="Proteomes" id="UP000189055">
    <property type="component" value="Plasmid pAC1084_1"/>
</dbReference>
<geneLocation type="plasmid" evidence="4">
    <name>pac1084_1</name>
</geneLocation>
<dbReference type="KEGG" id="aper:A0U91_15350"/>
<gene>
    <name evidence="3" type="ORF">A0U91_15350</name>
</gene>
<dbReference type="Pfam" id="PF01464">
    <property type="entry name" value="SLT"/>
    <property type="match status" value="1"/>
</dbReference>
<dbReference type="CDD" id="cd13400">
    <property type="entry name" value="LT_IagB-like"/>
    <property type="match status" value="1"/>
</dbReference>
<organism evidence="3 4">
    <name type="scientific">Acetobacter persici</name>
    <dbReference type="NCBI Taxonomy" id="1076596"/>
    <lineage>
        <taxon>Bacteria</taxon>
        <taxon>Pseudomonadati</taxon>
        <taxon>Pseudomonadota</taxon>
        <taxon>Alphaproteobacteria</taxon>
        <taxon>Acetobacterales</taxon>
        <taxon>Acetobacteraceae</taxon>
        <taxon>Acetobacter</taxon>
    </lineage>
</organism>
<name>A0A1U9LJ52_9PROT</name>
<evidence type="ECO:0000313" key="4">
    <source>
        <dbReference type="Proteomes" id="UP000189055"/>
    </source>
</evidence>
<comment type="similarity">
    <text evidence="1">Belongs to the virb1 family.</text>
</comment>
<protein>
    <recommendedName>
        <fullName evidence="2">Transglycosylase SLT domain-containing protein</fullName>
    </recommendedName>
</protein>
<accession>A0A1U9LJ52</accession>
<dbReference type="InterPro" id="IPR023346">
    <property type="entry name" value="Lysozyme-like_dom_sf"/>
</dbReference>
<dbReference type="Gene3D" id="1.10.530.10">
    <property type="match status" value="1"/>
</dbReference>
<evidence type="ECO:0000259" key="2">
    <source>
        <dbReference type="Pfam" id="PF01464"/>
    </source>
</evidence>
<dbReference type="GeneID" id="29556082"/>
<dbReference type="InterPro" id="IPR008258">
    <property type="entry name" value="Transglycosylase_SLT_dom_1"/>
</dbReference>